<evidence type="ECO:0000313" key="1">
    <source>
        <dbReference type="EMBL" id="PHT93853.1"/>
    </source>
</evidence>
<dbReference type="STRING" id="4072.A0A2G3AI61"/>
<organism evidence="1 2">
    <name type="scientific">Capsicum annuum</name>
    <name type="common">Capsicum pepper</name>
    <dbReference type="NCBI Taxonomy" id="4072"/>
    <lineage>
        <taxon>Eukaryota</taxon>
        <taxon>Viridiplantae</taxon>
        <taxon>Streptophyta</taxon>
        <taxon>Embryophyta</taxon>
        <taxon>Tracheophyta</taxon>
        <taxon>Spermatophyta</taxon>
        <taxon>Magnoliopsida</taxon>
        <taxon>eudicotyledons</taxon>
        <taxon>Gunneridae</taxon>
        <taxon>Pentapetalae</taxon>
        <taxon>asterids</taxon>
        <taxon>lamiids</taxon>
        <taxon>Solanales</taxon>
        <taxon>Solanaceae</taxon>
        <taxon>Solanoideae</taxon>
        <taxon>Capsiceae</taxon>
        <taxon>Capsicum</taxon>
    </lineage>
</organism>
<gene>
    <name evidence="1" type="ORF">T459_01735</name>
</gene>
<keyword evidence="2" id="KW-1185">Reference proteome</keyword>
<dbReference type="PANTHER" id="PTHR33625:SF4">
    <property type="entry name" value="OS08G0179900 PROTEIN"/>
    <property type="match status" value="1"/>
</dbReference>
<reference evidence="1 2" key="2">
    <citation type="journal article" date="2017" name="Genome Biol.">
        <title>New reference genome sequences of hot pepper reveal the massive evolution of plant disease-resistance genes by retroduplication.</title>
        <authorList>
            <person name="Kim S."/>
            <person name="Park J."/>
            <person name="Yeom S.I."/>
            <person name="Kim Y.M."/>
            <person name="Seo E."/>
            <person name="Kim K.T."/>
            <person name="Kim M.S."/>
            <person name="Lee J.M."/>
            <person name="Cheong K."/>
            <person name="Shin H.S."/>
            <person name="Kim S.B."/>
            <person name="Han K."/>
            <person name="Lee J."/>
            <person name="Park M."/>
            <person name="Lee H.A."/>
            <person name="Lee H.Y."/>
            <person name="Lee Y."/>
            <person name="Oh S."/>
            <person name="Lee J.H."/>
            <person name="Choi E."/>
            <person name="Choi E."/>
            <person name="Lee S.E."/>
            <person name="Jeon J."/>
            <person name="Kim H."/>
            <person name="Choi G."/>
            <person name="Song H."/>
            <person name="Lee J."/>
            <person name="Lee S.C."/>
            <person name="Kwon J.K."/>
            <person name="Lee H.Y."/>
            <person name="Koo N."/>
            <person name="Hong Y."/>
            <person name="Kim R.W."/>
            <person name="Kang W.H."/>
            <person name="Huh J.H."/>
            <person name="Kang B.C."/>
            <person name="Yang T.J."/>
            <person name="Lee Y.H."/>
            <person name="Bennetzen J.L."/>
            <person name="Choi D."/>
        </authorList>
    </citation>
    <scope>NUCLEOTIDE SEQUENCE [LARGE SCALE GENOMIC DNA]</scope>
    <source>
        <strain evidence="2">cv. CM334</strain>
    </source>
</reference>
<comment type="caution">
    <text evidence="1">The sequence shown here is derived from an EMBL/GenBank/DDBJ whole genome shotgun (WGS) entry which is preliminary data.</text>
</comment>
<dbReference type="EMBL" id="AYRZ02000001">
    <property type="protein sequence ID" value="PHT93853.1"/>
    <property type="molecule type" value="Genomic_DNA"/>
</dbReference>
<reference evidence="1 2" key="1">
    <citation type="journal article" date="2014" name="Nat. Genet.">
        <title>Genome sequence of the hot pepper provides insights into the evolution of pungency in Capsicum species.</title>
        <authorList>
            <person name="Kim S."/>
            <person name="Park M."/>
            <person name="Yeom S.I."/>
            <person name="Kim Y.M."/>
            <person name="Lee J.M."/>
            <person name="Lee H.A."/>
            <person name="Seo E."/>
            <person name="Choi J."/>
            <person name="Cheong K."/>
            <person name="Kim K.T."/>
            <person name="Jung K."/>
            <person name="Lee G.W."/>
            <person name="Oh S.K."/>
            <person name="Bae C."/>
            <person name="Kim S.B."/>
            <person name="Lee H.Y."/>
            <person name="Kim S.Y."/>
            <person name="Kim M.S."/>
            <person name="Kang B.C."/>
            <person name="Jo Y.D."/>
            <person name="Yang H.B."/>
            <person name="Jeong H.J."/>
            <person name="Kang W.H."/>
            <person name="Kwon J.K."/>
            <person name="Shin C."/>
            <person name="Lim J.Y."/>
            <person name="Park J.H."/>
            <person name="Huh J.H."/>
            <person name="Kim J.S."/>
            <person name="Kim B.D."/>
            <person name="Cohen O."/>
            <person name="Paran I."/>
            <person name="Suh M.C."/>
            <person name="Lee S.B."/>
            <person name="Kim Y.K."/>
            <person name="Shin Y."/>
            <person name="Noh S.J."/>
            <person name="Park J."/>
            <person name="Seo Y.S."/>
            <person name="Kwon S.Y."/>
            <person name="Kim H.A."/>
            <person name="Park J.M."/>
            <person name="Kim H.J."/>
            <person name="Choi S.B."/>
            <person name="Bosland P.W."/>
            <person name="Reeves G."/>
            <person name="Jo S.H."/>
            <person name="Lee B.W."/>
            <person name="Cho H.T."/>
            <person name="Choi H.S."/>
            <person name="Lee M.S."/>
            <person name="Yu Y."/>
            <person name="Do Choi Y."/>
            <person name="Park B.S."/>
            <person name="van Deynze A."/>
            <person name="Ashrafi H."/>
            <person name="Hill T."/>
            <person name="Kim W.T."/>
            <person name="Pai H.S."/>
            <person name="Ahn H.K."/>
            <person name="Yeam I."/>
            <person name="Giovannoni J.J."/>
            <person name="Rose J.K."/>
            <person name="Sorensen I."/>
            <person name="Lee S.J."/>
            <person name="Kim R.W."/>
            <person name="Choi I.Y."/>
            <person name="Choi B.S."/>
            <person name="Lim J.S."/>
            <person name="Lee Y.H."/>
            <person name="Choi D."/>
        </authorList>
    </citation>
    <scope>NUCLEOTIDE SEQUENCE [LARGE SCALE GENOMIC DNA]</scope>
    <source>
        <strain evidence="2">cv. CM334</strain>
    </source>
</reference>
<dbReference type="AlphaFoldDB" id="A0A2G3AI61"/>
<sequence>MAGGEEEMIVSIGEPLPRVVFGGALSLQEDTEATFDFKHALKKVYLSGSAKEDGGSRVSGPSSSPYSKACVVSKTVVTKSAPKYAIKAFRFRNETPAAQSIVASIACDPNVWNAVMQNPSLQEFLESQKTIEKSMFLILLKCFHNGQASYYSTILAGASFPDSDHKIDESVADTDSFSQSS</sequence>
<dbReference type="Proteomes" id="UP000222542">
    <property type="component" value="Unassembled WGS sequence"/>
</dbReference>
<proteinExistence type="predicted"/>
<name>A0A2G3AI61_CAPAN</name>
<accession>A0A2G3AI61</accession>
<evidence type="ECO:0000313" key="2">
    <source>
        <dbReference type="Proteomes" id="UP000222542"/>
    </source>
</evidence>
<dbReference type="Gramene" id="PHT93853">
    <property type="protein sequence ID" value="PHT93853"/>
    <property type="gene ID" value="T459_01735"/>
</dbReference>
<protein>
    <submittedName>
        <fullName evidence="1">Uncharacterized protein</fullName>
    </submittedName>
</protein>
<dbReference type="PANTHER" id="PTHR33625">
    <property type="entry name" value="OS08G0179900 PROTEIN"/>
    <property type="match status" value="1"/>
</dbReference>